<dbReference type="OrthoDB" id="283424at2759"/>
<dbReference type="GO" id="GO:0005763">
    <property type="term" value="C:mitochondrial small ribosomal subunit"/>
    <property type="evidence" value="ECO:0007669"/>
    <property type="project" value="TreeGrafter"/>
</dbReference>
<dbReference type="GeneID" id="4395295"/>
<evidence type="ECO:0000313" key="3">
    <source>
        <dbReference type="EMBL" id="EAQ84638.1"/>
    </source>
</evidence>
<sequence length="382" mass="44292">MTSPAHFLRLCLRPSRRVPSLRAAAIQQSFSRRPLSTTQWRPAAPTDNASKNEFQEEVEEDFGNPGQFLRSFLRDENISEQERALATRMLEDWQKVPPKQQEAFDKLNEEINEESAELRRPVRAKKQSFWNTEEVDSDLITDEIGEDDFEEDDIMAMGHAKLEEHREFREYARVAVWEMPLLSKLAKPFQPPTEQEILRFRYTTYMGEFHPADRKVVVEFCPADMQDLTAAQQLKLKKLAGPRYNPEKDIIKMSCERFEHQAQNKRYLGDLVDKMVATAKDPTDMFEDLPLDTRHHKFKPKLKFPRDWYLTEQRKAQLEAQRKQALLLDEEKRTQGTHPGDEGATVAPVVWLPRTSETSQPVGPVRALAVSPPTGTRNLDMT</sequence>
<keyword evidence="4" id="KW-1185">Reference proteome</keyword>
<feature type="compositionally biased region" description="Polar residues" evidence="1">
    <location>
        <begin position="373"/>
        <end position="382"/>
    </location>
</feature>
<evidence type="ECO:0000259" key="2">
    <source>
        <dbReference type="Pfam" id="PF10213"/>
    </source>
</evidence>
<dbReference type="Pfam" id="PF10213">
    <property type="entry name" value="MRP-S28"/>
    <property type="match status" value="1"/>
</dbReference>
<dbReference type="EMBL" id="CH408034">
    <property type="protein sequence ID" value="EAQ84638.1"/>
    <property type="molecule type" value="Genomic_DNA"/>
</dbReference>
<dbReference type="PANTHER" id="PTHR13490">
    <property type="entry name" value="MITOCHONDRIAL 28S RIBOSOMAL PROTEIN S28"/>
    <property type="match status" value="1"/>
</dbReference>
<name>Q2GTQ2_CHAGB</name>
<dbReference type="OMA" id="CEKFEHQ"/>
<dbReference type="HOGENOM" id="CLU_051514_0_0_1"/>
<evidence type="ECO:0000313" key="4">
    <source>
        <dbReference type="Proteomes" id="UP000001056"/>
    </source>
</evidence>
<dbReference type="RefSeq" id="XP_001226579.1">
    <property type="nucleotide sequence ID" value="XM_001226578.1"/>
</dbReference>
<dbReference type="STRING" id="306901.Q2GTQ2"/>
<dbReference type="PANTHER" id="PTHR13490:SF0">
    <property type="entry name" value="SMALL RIBOSOMAL SUBUNIT PROTEIN MS35"/>
    <property type="match status" value="1"/>
</dbReference>
<dbReference type="AlphaFoldDB" id="Q2GTQ2"/>
<dbReference type="InterPro" id="IPR039848">
    <property type="entry name" value="Ribosomal_mS35_mt"/>
</dbReference>
<protein>
    <recommendedName>
        <fullName evidence="2">Small ribosomal subunit protein mS35 mitochondrial conserved domain-containing protein</fullName>
    </recommendedName>
</protein>
<dbReference type="VEuPathDB" id="FungiDB:CHGG_08652"/>
<feature type="domain" description="Small ribosomal subunit protein mS35 mitochondrial conserved" evidence="2">
    <location>
        <begin position="188"/>
        <end position="308"/>
    </location>
</feature>
<proteinExistence type="predicted"/>
<organism evidence="3 4">
    <name type="scientific">Chaetomium globosum (strain ATCC 6205 / CBS 148.51 / DSM 1962 / NBRC 6347 / NRRL 1970)</name>
    <name type="common">Soil fungus</name>
    <dbReference type="NCBI Taxonomy" id="306901"/>
    <lineage>
        <taxon>Eukaryota</taxon>
        <taxon>Fungi</taxon>
        <taxon>Dikarya</taxon>
        <taxon>Ascomycota</taxon>
        <taxon>Pezizomycotina</taxon>
        <taxon>Sordariomycetes</taxon>
        <taxon>Sordariomycetidae</taxon>
        <taxon>Sordariales</taxon>
        <taxon>Chaetomiaceae</taxon>
        <taxon>Chaetomium</taxon>
    </lineage>
</organism>
<dbReference type="GO" id="GO:0003735">
    <property type="term" value="F:structural constituent of ribosome"/>
    <property type="evidence" value="ECO:0007669"/>
    <property type="project" value="InterPro"/>
</dbReference>
<dbReference type="InParanoid" id="Q2GTQ2"/>
<dbReference type="InterPro" id="IPR019349">
    <property type="entry name" value="Ribosomal_mS35_mit"/>
</dbReference>
<dbReference type="eggNOG" id="KOG3933">
    <property type="taxonomic scope" value="Eukaryota"/>
</dbReference>
<evidence type="ECO:0000256" key="1">
    <source>
        <dbReference type="SAM" id="MobiDB-lite"/>
    </source>
</evidence>
<dbReference type="FunCoup" id="Q2GTQ2">
    <property type="interactions" value="100"/>
</dbReference>
<feature type="region of interest" description="Disordered" evidence="1">
    <location>
        <begin position="356"/>
        <end position="382"/>
    </location>
</feature>
<dbReference type="Proteomes" id="UP000001056">
    <property type="component" value="Unassembled WGS sequence"/>
</dbReference>
<reference evidence="4" key="1">
    <citation type="journal article" date="2015" name="Genome Announc.">
        <title>Draft genome sequence of the cellulolytic fungus Chaetomium globosum.</title>
        <authorList>
            <person name="Cuomo C.A."/>
            <person name="Untereiner W.A."/>
            <person name="Ma L.-J."/>
            <person name="Grabherr M."/>
            <person name="Birren B.W."/>
        </authorList>
    </citation>
    <scope>NUCLEOTIDE SEQUENCE [LARGE SCALE GENOMIC DNA]</scope>
    <source>
        <strain evidence="4">ATCC 6205 / CBS 148.51 / DSM 1962 / NBRC 6347 / NRRL 1970</strain>
    </source>
</reference>
<accession>Q2GTQ2</accession>
<dbReference type="GO" id="GO:0032543">
    <property type="term" value="P:mitochondrial translation"/>
    <property type="evidence" value="ECO:0007669"/>
    <property type="project" value="InterPro"/>
</dbReference>
<gene>
    <name evidence="3" type="ORF">CHGG_08652</name>
</gene>
<feature type="region of interest" description="Disordered" evidence="1">
    <location>
        <begin position="32"/>
        <end position="52"/>
    </location>
</feature>